<keyword evidence="1" id="KW-0472">Membrane</keyword>
<evidence type="ECO:0000313" key="3">
    <source>
        <dbReference type="Proteomes" id="UP000245533"/>
    </source>
</evidence>
<evidence type="ECO:0000256" key="1">
    <source>
        <dbReference type="SAM" id="Phobius"/>
    </source>
</evidence>
<dbReference type="Proteomes" id="UP000245533">
    <property type="component" value="Unassembled WGS sequence"/>
</dbReference>
<keyword evidence="3" id="KW-1185">Reference proteome</keyword>
<feature type="transmembrane region" description="Helical" evidence="1">
    <location>
        <begin position="35"/>
        <end position="58"/>
    </location>
</feature>
<feature type="transmembrane region" description="Helical" evidence="1">
    <location>
        <begin position="70"/>
        <end position="88"/>
    </location>
</feature>
<keyword evidence="1" id="KW-1133">Transmembrane helix</keyword>
<feature type="transmembrane region" description="Helical" evidence="1">
    <location>
        <begin position="94"/>
        <end position="114"/>
    </location>
</feature>
<feature type="transmembrane region" description="Helical" evidence="1">
    <location>
        <begin position="7"/>
        <end position="29"/>
    </location>
</feature>
<accession>A0A316TTJ5</accession>
<proteinExistence type="predicted"/>
<dbReference type="AlphaFoldDB" id="A0A316TTJ5"/>
<sequence>MQDGARFFAYATWALMVSLAIIIFTHSFLDMVSRPGWLGTVVLLAFGFIYLNLTYAAVKRFIRKVPAPTQAHLFLAFLIYLPPFIWIYASADVITTTEILIFLVLAIACGMGAWHGNKAGIKARYEYVQSLKESRNRESSNNGT</sequence>
<protein>
    <submittedName>
        <fullName evidence="2">Uncharacterized protein</fullName>
    </submittedName>
</protein>
<name>A0A316TTJ5_9BACT</name>
<evidence type="ECO:0000313" key="2">
    <source>
        <dbReference type="EMBL" id="PWN07750.1"/>
    </source>
</evidence>
<reference evidence="2 3" key="1">
    <citation type="submission" date="2018-05" db="EMBL/GenBank/DDBJ databases">
        <title>Rhodohalobacter halophilus gen. nov., sp. nov., a moderately halophilic member of the family Balneolaceae.</title>
        <authorList>
            <person name="Liu Z.-W."/>
        </authorList>
    </citation>
    <scope>NUCLEOTIDE SEQUENCE [LARGE SCALE GENOMIC DNA]</scope>
    <source>
        <strain evidence="2 3">8A47</strain>
    </source>
</reference>
<dbReference type="EMBL" id="QGGB01000002">
    <property type="protein sequence ID" value="PWN07750.1"/>
    <property type="molecule type" value="Genomic_DNA"/>
</dbReference>
<comment type="caution">
    <text evidence="2">The sequence shown here is derived from an EMBL/GenBank/DDBJ whole genome shotgun (WGS) entry which is preliminary data.</text>
</comment>
<gene>
    <name evidence="2" type="ORF">DDZ15_01645</name>
</gene>
<organism evidence="2 3">
    <name type="scientific">Rhodohalobacter mucosus</name>
    <dbReference type="NCBI Taxonomy" id="2079485"/>
    <lineage>
        <taxon>Bacteria</taxon>
        <taxon>Pseudomonadati</taxon>
        <taxon>Balneolota</taxon>
        <taxon>Balneolia</taxon>
        <taxon>Balneolales</taxon>
        <taxon>Balneolaceae</taxon>
        <taxon>Rhodohalobacter</taxon>
    </lineage>
</organism>
<dbReference type="RefSeq" id="WP_109644198.1">
    <property type="nucleotide sequence ID" value="NZ_QGGB01000002.1"/>
</dbReference>
<dbReference type="OrthoDB" id="1524526at2"/>
<keyword evidence="1" id="KW-0812">Transmembrane</keyword>